<evidence type="ECO:0000313" key="4">
    <source>
        <dbReference type="Proteomes" id="UP000467841"/>
    </source>
</evidence>
<dbReference type="EMBL" id="CACVBM020001307">
    <property type="protein sequence ID" value="CAA7044841.1"/>
    <property type="molecule type" value="Genomic_DNA"/>
</dbReference>
<gene>
    <name evidence="3" type="ORF">MERR_LOCUS32076</name>
</gene>
<name>A0A6D2JYH6_9BRAS</name>
<dbReference type="Pfam" id="PF00646">
    <property type="entry name" value="F-box"/>
    <property type="match status" value="1"/>
</dbReference>
<protein>
    <submittedName>
        <fullName evidence="3">Uncharacterized protein</fullName>
    </submittedName>
</protein>
<accession>A0A6D2JYH6</accession>
<dbReference type="AlphaFoldDB" id="A0A6D2JYH6"/>
<dbReference type="SUPFAM" id="SSF50965">
    <property type="entry name" value="Galactose oxidase, central domain"/>
    <property type="match status" value="1"/>
</dbReference>
<dbReference type="NCBIfam" id="TIGR01640">
    <property type="entry name" value="F_box_assoc_1"/>
    <property type="match status" value="1"/>
</dbReference>
<dbReference type="InterPro" id="IPR011043">
    <property type="entry name" value="Gal_Oxase/kelch_b-propeller"/>
</dbReference>
<feature type="domain" description="F-box" evidence="1">
    <location>
        <begin position="22"/>
        <end position="60"/>
    </location>
</feature>
<comment type="caution">
    <text evidence="3">The sequence shown here is derived from an EMBL/GenBank/DDBJ whole genome shotgun (WGS) entry which is preliminary data.</text>
</comment>
<dbReference type="Pfam" id="PF08268">
    <property type="entry name" value="FBA_3"/>
    <property type="match status" value="1"/>
</dbReference>
<dbReference type="OrthoDB" id="1102644at2759"/>
<dbReference type="InterPro" id="IPR013187">
    <property type="entry name" value="F-box-assoc_dom_typ3"/>
</dbReference>
<dbReference type="InterPro" id="IPR017451">
    <property type="entry name" value="F-box-assoc_interact_dom"/>
</dbReference>
<sequence length="399" mass="45937">MERQKTKKISDDVTTSRGKSNSIPLDLIPEIIIGLPVKALARFLCVSKQYASIIRNRDFVKSYLIKSSTRPQDLIFTFKSKRYGKHFFFSSSQPSNGDEPLSSVASYHMKCHSQPYTAISPSVHGLICYGTPSKLMVYNPSTRRSISLLKIDSQRTRMYHYLGYDPIDGDYKMLCMSRGMHVRRGRGLAHKIQVLTIGNGNQWRMIEDCPPPHSPESPHICIDGVLYYGAYFDTGTRILRKDHAVMSFDVRSEKFELIKIPPERATKFTKMTRYNGKLALMYSDKFRSYIGRIELWVLEDAAKHEWSNTIFSLPRLACLKTMFQVYCATDDDDAGEFIVAPETLGAPPFYVLYYDPKKNSLRRVDIEGITETKLEYWDNDLDRRTISIFPSQVENLMFL</sequence>
<feature type="domain" description="F-box associated beta-propeller type 3" evidence="2">
    <location>
        <begin position="74"/>
        <end position="384"/>
    </location>
</feature>
<organism evidence="3 4">
    <name type="scientific">Microthlaspi erraticum</name>
    <dbReference type="NCBI Taxonomy" id="1685480"/>
    <lineage>
        <taxon>Eukaryota</taxon>
        <taxon>Viridiplantae</taxon>
        <taxon>Streptophyta</taxon>
        <taxon>Embryophyta</taxon>
        <taxon>Tracheophyta</taxon>
        <taxon>Spermatophyta</taxon>
        <taxon>Magnoliopsida</taxon>
        <taxon>eudicotyledons</taxon>
        <taxon>Gunneridae</taxon>
        <taxon>Pentapetalae</taxon>
        <taxon>rosids</taxon>
        <taxon>malvids</taxon>
        <taxon>Brassicales</taxon>
        <taxon>Brassicaceae</taxon>
        <taxon>Coluteocarpeae</taxon>
        <taxon>Microthlaspi</taxon>
    </lineage>
</organism>
<proteinExistence type="predicted"/>
<evidence type="ECO:0000259" key="2">
    <source>
        <dbReference type="Pfam" id="PF08268"/>
    </source>
</evidence>
<dbReference type="PANTHER" id="PTHR31111">
    <property type="entry name" value="BNAA05G37150D PROTEIN-RELATED"/>
    <property type="match status" value="1"/>
</dbReference>
<evidence type="ECO:0000259" key="1">
    <source>
        <dbReference type="Pfam" id="PF00646"/>
    </source>
</evidence>
<dbReference type="InterPro" id="IPR036047">
    <property type="entry name" value="F-box-like_dom_sf"/>
</dbReference>
<evidence type="ECO:0000313" key="3">
    <source>
        <dbReference type="EMBL" id="CAA7044841.1"/>
    </source>
</evidence>
<dbReference type="SUPFAM" id="SSF81383">
    <property type="entry name" value="F-box domain"/>
    <property type="match status" value="1"/>
</dbReference>
<reference evidence="3" key="1">
    <citation type="submission" date="2020-01" db="EMBL/GenBank/DDBJ databases">
        <authorList>
            <person name="Mishra B."/>
        </authorList>
    </citation>
    <scope>NUCLEOTIDE SEQUENCE [LARGE SCALE GENOMIC DNA]</scope>
</reference>
<dbReference type="InterPro" id="IPR001810">
    <property type="entry name" value="F-box_dom"/>
</dbReference>
<dbReference type="PANTHER" id="PTHR31111:SF68">
    <property type="entry name" value="F-BOX DOMAIN-CONTAINING PROTEIN"/>
    <property type="match status" value="1"/>
</dbReference>
<dbReference type="Proteomes" id="UP000467841">
    <property type="component" value="Unassembled WGS sequence"/>
</dbReference>
<keyword evidence="4" id="KW-1185">Reference proteome</keyword>